<protein>
    <submittedName>
        <fullName evidence="1">Uncharacterized protein</fullName>
    </submittedName>
</protein>
<proteinExistence type="predicted"/>
<comment type="caution">
    <text evidence="1">The sequence shown here is derived from an EMBL/GenBank/DDBJ whole genome shotgun (WGS) entry which is preliminary data.</text>
</comment>
<evidence type="ECO:0000313" key="2">
    <source>
        <dbReference type="Proteomes" id="UP000693970"/>
    </source>
</evidence>
<dbReference type="AlphaFoldDB" id="A0A9K3KCY5"/>
<sequence>MADDHTKVQKDFPWHKPPVKENPPKVTWQIVRTTYKIYLLSHELPVCGSSRSSLREDTPLGALWENVVKGHGPRTCHVDLTISTLRSSVSSQ</sequence>
<dbReference type="Proteomes" id="UP000693970">
    <property type="component" value="Unassembled WGS sequence"/>
</dbReference>
<dbReference type="EMBL" id="JAGRRH010000027">
    <property type="protein sequence ID" value="KAG7340668.1"/>
    <property type="molecule type" value="Genomic_DNA"/>
</dbReference>
<name>A0A9K3KCY5_9STRA</name>
<reference evidence="1" key="2">
    <citation type="submission" date="2021-04" db="EMBL/GenBank/DDBJ databases">
        <authorList>
            <person name="Podell S."/>
        </authorList>
    </citation>
    <scope>NUCLEOTIDE SEQUENCE</scope>
    <source>
        <strain evidence="1">Hildebrandi</strain>
    </source>
</reference>
<reference evidence="1" key="1">
    <citation type="journal article" date="2021" name="Sci. Rep.">
        <title>Diploid genomic architecture of Nitzschia inconspicua, an elite biomass production diatom.</title>
        <authorList>
            <person name="Oliver A."/>
            <person name="Podell S."/>
            <person name="Pinowska A."/>
            <person name="Traller J.C."/>
            <person name="Smith S.R."/>
            <person name="McClure R."/>
            <person name="Beliaev A."/>
            <person name="Bohutskyi P."/>
            <person name="Hill E.A."/>
            <person name="Rabines A."/>
            <person name="Zheng H."/>
            <person name="Allen L.Z."/>
            <person name="Kuo A."/>
            <person name="Grigoriev I.V."/>
            <person name="Allen A.E."/>
            <person name="Hazlebeck D."/>
            <person name="Allen E.E."/>
        </authorList>
    </citation>
    <scope>NUCLEOTIDE SEQUENCE</scope>
    <source>
        <strain evidence="1">Hildebrandi</strain>
    </source>
</reference>
<accession>A0A9K3KCY5</accession>
<organism evidence="1 2">
    <name type="scientific">Nitzschia inconspicua</name>
    <dbReference type="NCBI Taxonomy" id="303405"/>
    <lineage>
        <taxon>Eukaryota</taxon>
        <taxon>Sar</taxon>
        <taxon>Stramenopiles</taxon>
        <taxon>Ochrophyta</taxon>
        <taxon>Bacillariophyta</taxon>
        <taxon>Bacillariophyceae</taxon>
        <taxon>Bacillariophycidae</taxon>
        <taxon>Bacillariales</taxon>
        <taxon>Bacillariaceae</taxon>
        <taxon>Nitzschia</taxon>
    </lineage>
</organism>
<gene>
    <name evidence="1" type="ORF">IV203_024211</name>
</gene>
<keyword evidence="2" id="KW-1185">Reference proteome</keyword>
<evidence type="ECO:0000313" key="1">
    <source>
        <dbReference type="EMBL" id="KAG7340668.1"/>
    </source>
</evidence>